<comment type="caution">
    <text evidence="2">The sequence shown here is derived from an EMBL/GenBank/DDBJ whole genome shotgun (WGS) entry which is preliminary data.</text>
</comment>
<gene>
    <name evidence="2" type="ORF">FHS92_003398</name>
</gene>
<protein>
    <recommendedName>
        <fullName evidence="1">HNH nuclease domain-containing protein</fullName>
    </recommendedName>
</protein>
<evidence type="ECO:0000313" key="3">
    <source>
        <dbReference type="Proteomes" id="UP000552700"/>
    </source>
</evidence>
<organism evidence="2 3">
    <name type="scientific">Sphingobium subterraneum</name>
    <dbReference type="NCBI Taxonomy" id="627688"/>
    <lineage>
        <taxon>Bacteria</taxon>
        <taxon>Pseudomonadati</taxon>
        <taxon>Pseudomonadota</taxon>
        <taxon>Alphaproteobacteria</taxon>
        <taxon>Sphingomonadales</taxon>
        <taxon>Sphingomonadaceae</taxon>
        <taxon>Sphingobium</taxon>
    </lineage>
</organism>
<keyword evidence="3" id="KW-1185">Reference proteome</keyword>
<dbReference type="Pfam" id="PF13391">
    <property type="entry name" value="HNH_2"/>
    <property type="match status" value="1"/>
</dbReference>
<evidence type="ECO:0000259" key="1">
    <source>
        <dbReference type="Pfam" id="PF13391"/>
    </source>
</evidence>
<accession>A0A841J4A5</accession>
<feature type="domain" description="HNH nuclease" evidence="1">
    <location>
        <begin position="53"/>
        <end position="93"/>
    </location>
</feature>
<dbReference type="InterPro" id="IPR003615">
    <property type="entry name" value="HNH_nuc"/>
</dbReference>
<reference evidence="2 3" key="1">
    <citation type="submission" date="2020-08" db="EMBL/GenBank/DDBJ databases">
        <title>Genomic Encyclopedia of Type Strains, Phase IV (KMG-IV): sequencing the most valuable type-strain genomes for metagenomic binning, comparative biology and taxonomic classification.</title>
        <authorList>
            <person name="Goeker M."/>
        </authorList>
    </citation>
    <scope>NUCLEOTIDE SEQUENCE [LARGE SCALE GENOMIC DNA]</scope>
    <source>
        <strain evidence="2 3">DSM 102255</strain>
    </source>
</reference>
<dbReference type="AlphaFoldDB" id="A0A841J4A5"/>
<dbReference type="Proteomes" id="UP000552700">
    <property type="component" value="Unassembled WGS sequence"/>
</dbReference>
<proteinExistence type="predicted"/>
<dbReference type="RefSeq" id="WP_221231128.1">
    <property type="nucleotide sequence ID" value="NZ_JACIJP010000010.1"/>
</dbReference>
<evidence type="ECO:0000313" key="2">
    <source>
        <dbReference type="EMBL" id="MBB6125634.1"/>
    </source>
</evidence>
<sequence>MAAAASKKGIEPKRNYTQQTLKILFALSGNRCAEPGCSEAIIASPTASSPALVVGQIAHIYAISEDGPRGKTGLTAKELNQVSNLILLCPTHHVKVDGQYATYPATMLLDWKTRHERGYAEAMSRSISDVGFAELEVAARSLLVARPPSGIASLVTVPPQEKIEKNGLGPASVMLLSMGSAKSKEVADVLVQAAQLDPDFPERLSGGFVDRYRQAKSEGLSGDEIFTELYDWAGGGGTDKAREAAGLCIIAHLFILCDIFEK</sequence>
<name>A0A841J4A5_9SPHN</name>
<dbReference type="EMBL" id="JACIJP010000010">
    <property type="protein sequence ID" value="MBB6125634.1"/>
    <property type="molecule type" value="Genomic_DNA"/>
</dbReference>